<proteinExistence type="predicted"/>
<dbReference type="PANTHER" id="PTHR34472">
    <property type="entry name" value="SULFUR CARRIER PROTEIN THIS"/>
    <property type="match status" value="1"/>
</dbReference>
<reference evidence="1" key="1">
    <citation type="submission" date="2020-08" db="EMBL/GenBank/DDBJ databases">
        <title>Genome public.</title>
        <authorList>
            <person name="Liu C."/>
            <person name="Sun Q."/>
        </authorList>
    </citation>
    <scope>NUCLEOTIDE SEQUENCE</scope>
    <source>
        <strain evidence="1">NSJ-68</strain>
    </source>
</reference>
<dbReference type="PANTHER" id="PTHR34472:SF1">
    <property type="entry name" value="SULFUR CARRIER PROTEIN THIS"/>
    <property type="match status" value="1"/>
</dbReference>
<dbReference type="InterPro" id="IPR012675">
    <property type="entry name" value="Beta-grasp_dom_sf"/>
</dbReference>
<protein>
    <submittedName>
        <fullName evidence="1">Sulfur carrier protein ThiS</fullName>
    </submittedName>
</protein>
<sequence>MVKVNGTELNIAGKTVAEYLAGTNYDPKRIAVERNGDIVPKAQYETVVLADGDSVEVVSFVGGG</sequence>
<evidence type="ECO:0000313" key="2">
    <source>
        <dbReference type="Proteomes" id="UP000649345"/>
    </source>
</evidence>
<dbReference type="Pfam" id="PF02597">
    <property type="entry name" value="ThiS"/>
    <property type="match status" value="1"/>
</dbReference>
<dbReference type="InterPro" id="IPR016155">
    <property type="entry name" value="Mopterin_synth/thiamin_S_b"/>
</dbReference>
<dbReference type="InterPro" id="IPR010035">
    <property type="entry name" value="Thi_S"/>
</dbReference>
<dbReference type="AlphaFoldDB" id="A0A923RPQ9"/>
<dbReference type="Gene3D" id="3.10.20.30">
    <property type="match status" value="1"/>
</dbReference>
<dbReference type="EMBL" id="JACOOR010000007">
    <property type="protein sequence ID" value="MBC5660580.1"/>
    <property type="molecule type" value="Genomic_DNA"/>
</dbReference>
<keyword evidence="2" id="KW-1185">Reference proteome</keyword>
<dbReference type="RefSeq" id="WP_186873749.1">
    <property type="nucleotide sequence ID" value="NZ_JACOOR010000007.1"/>
</dbReference>
<dbReference type="InterPro" id="IPR003749">
    <property type="entry name" value="ThiS/MoaD-like"/>
</dbReference>
<organism evidence="1 2">
    <name type="scientific">Anaerosacchariphilus hominis</name>
    <dbReference type="NCBI Taxonomy" id="2763017"/>
    <lineage>
        <taxon>Bacteria</taxon>
        <taxon>Bacillati</taxon>
        <taxon>Bacillota</taxon>
        <taxon>Clostridia</taxon>
        <taxon>Lachnospirales</taxon>
        <taxon>Lachnospiraceae</taxon>
        <taxon>Anaerosacchariphilus</taxon>
    </lineage>
</organism>
<evidence type="ECO:0000313" key="1">
    <source>
        <dbReference type="EMBL" id="MBC5660580.1"/>
    </source>
</evidence>
<dbReference type="NCBIfam" id="TIGR01683">
    <property type="entry name" value="thiS"/>
    <property type="match status" value="1"/>
</dbReference>
<dbReference type="Proteomes" id="UP000649345">
    <property type="component" value="Unassembled WGS sequence"/>
</dbReference>
<dbReference type="CDD" id="cd00565">
    <property type="entry name" value="Ubl_ThiS"/>
    <property type="match status" value="1"/>
</dbReference>
<name>A0A923RPQ9_9FIRM</name>
<gene>
    <name evidence="1" type="primary">thiS</name>
    <name evidence="1" type="ORF">H8S44_12460</name>
</gene>
<accession>A0A923RPQ9</accession>
<dbReference type="SUPFAM" id="SSF54285">
    <property type="entry name" value="MoaD/ThiS"/>
    <property type="match status" value="1"/>
</dbReference>
<comment type="caution">
    <text evidence="1">The sequence shown here is derived from an EMBL/GenBank/DDBJ whole genome shotgun (WGS) entry which is preliminary data.</text>
</comment>